<comment type="similarity">
    <text evidence="1 4">Belongs to the prefoldin subunit alpha family.</text>
</comment>
<dbReference type="FunFam" id="1.10.287.370:FF:000001">
    <property type="entry name" value="Prefoldin subunit 3"/>
    <property type="match status" value="1"/>
</dbReference>
<dbReference type="Proteomes" id="UP000031516">
    <property type="component" value="Unassembled WGS sequence"/>
</dbReference>
<dbReference type="Gene3D" id="1.10.287.370">
    <property type="match status" value="1"/>
</dbReference>
<evidence type="ECO:0000256" key="4">
    <source>
        <dbReference type="PIRNR" id="PIRNR016396"/>
    </source>
</evidence>
<comment type="subunit">
    <text evidence="2 4">Heterohexamer of two PFD-alpha type and four PFD-beta type subunits.</text>
</comment>
<dbReference type="PANTHER" id="PTHR12409">
    <property type="entry name" value="PREFOLDIN SUBUNIT 3"/>
    <property type="match status" value="1"/>
</dbReference>
<dbReference type="GO" id="GO:0007021">
    <property type="term" value="P:tubulin complex assembly"/>
    <property type="evidence" value="ECO:0007669"/>
    <property type="project" value="TreeGrafter"/>
</dbReference>
<organism evidence="6 7">
    <name type="scientific">Kluyveromyces dobzhanskii CBS 2104</name>
    <dbReference type="NCBI Taxonomy" id="1427455"/>
    <lineage>
        <taxon>Eukaryota</taxon>
        <taxon>Fungi</taxon>
        <taxon>Dikarya</taxon>
        <taxon>Ascomycota</taxon>
        <taxon>Saccharomycotina</taxon>
        <taxon>Saccharomycetes</taxon>
        <taxon>Saccharomycetales</taxon>
        <taxon>Saccharomycetaceae</taxon>
        <taxon>Kluyveromyces</taxon>
    </lineage>
</organism>
<keyword evidence="5" id="KW-0175">Coiled coil</keyword>
<dbReference type="GO" id="GO:0007017">
    <property type="term" value="P:microtubule-based process"/>
    <property type="evidence" value="ECO:0007669"/>
    <property type="project" value="TreeGrafter"/>
</dbReference>
<reference evidence="6 7" key="1">
    <citation type="submission" date="2014-03" db="EMBL/GenBank/DDBJ databases">
        <title>The genome of Kluyveromyces dobzhanskii.</title>
        <authorList>
            <person name="Nystedt B."/>
            <person name="Astrom S."/>
        </authorList>
    </citation>
    <scope>NUCLEOTIDE SEQUENCE [LARGE SCALE GENOMIC DNA]</scope>
    <source>
        <strain evidence="6 7">CBS 2104</strain>
    </source>
</reference>
<gene>
    <name evidence="6" type="ORF">KLDO_g1166</name>
</gene>
<evidence type="ECO:0000256" key="2">
    <source>
        <dbReference type="ARBA" id="ARBA00011695"/>
    </source>
</evidence>
<dbReference type="PIRSF" id="PIRSF016396">
    <property type="entry name" value="Prefoldin_subunit_3"/>
    <property type="match status" value="1"/>
</dbReference>
<dbReference type="InterPro" id="IPR016655">
    <property type="entry name" value="PFD3"/>
</dbReference>
<keyword evidence="7" id="KW-1185">Reference proteome</keyword>
<feature type="coiled-coil region" evidence="5">
    <location>
        <begin position="141"/>
        <end position="168"/>
    </location>
</feature>
<dbReference type="EMBL" id="CCBQ010000018">
    <property type="protein sequence ID" value="CDO92857.1"/>
    <property type="molecule type" value="Genomic_DNA"/>
</dbReference>
<dbReference type="GO" id="GO:0016272">
    <property type="term" value="C:prefoldin complex"/>
    <property type="evidence" value="ECO:0007669"/>
    <property type="project" value="UniProtKB-UniRule"/>
</dbReference>
<dbReference type="SUPFAM" id="SSF46579">
    <property type="entry name" value="Prefoldin"/>
    <property type="match status" value="1"/>
</dbReference>
<dbReference type="Pfam" id="PF02996">
    <property type="entry name" value="Prefoldin"/>
    <property type="match status" value="1"/>
</dbReference>
<evidence type="ECO:0000256" key="5">
    <source>
        <dbReference type="SAM" id="Coils"/>
    </source>
</evidence>
<sequence>MNTLFSSTKANPRGIPEAPFVEKVEQYVKSPEDFDMCFGKFQDHLSKYKYMQESKLATIEQLKIKIPDIENTFNMCQLLKQKSEADVDDGEDEEDNSLLINYELNETLFSKAAINPKDPDFKVGLWLGADVMLEYPLDEAIELLSQKLADAKQNLDVSQQDVEFLRENITTMEVNCARLYNWDVQRRQQMKTDGPSN</sequence>
<dbReference type="InterPro" id="IPR004127">
    <property type="entry name" value="Prefoldin_subunit_alpha"/>
</dbReference>
<dbReference type="GO" id="GO:0005737">
    <property type="term" value="C:cytoplasm"/>
    <property type="evidence" value="ECO:0007669"/>
    <property type="project" value="TreeGrafter"/>
</dbReference>
<dbReference type="GO" id="GO:0006457">
    <property type="term" value="P:protein folding"/>
    <property type="evidence" value="ECO:0007669"/>
    <property type="project" value="UniProtKB-UniRule"/>
</dbReference>
<evidence type="ECO:0000313" key="7">
    <source>
        <dbReference type="Proteomes" id="UP000031516"/>
    </source>
</evidence>
<dbReference type="OrthoDB" id="6375174at2759"/>
<proteinExistence type="inferred from homology"/>
<keyword evidence="3 4" id="KW-0143">Chaperone</keyword>
<evidence type="ECO:0000256" key="1">
    <source>
        <dbReference type="ARBA" id="ARBA00010048"/>
    </source>
</evidence>
<dbReference type="AlphaFoldDB" id="A0A0A8L1F0"/>
<protein>
    <recommendedName>
        <fullName evidence="4">Prefoldin subunit 3</fullName>
    </recommendedName>
</protein>
<accession>A0A0A8L1F0</accession>
<name>A0A0A8L1F0_9SACH</name>
<comment type="caution">
    <text evidence="6">The sequence shown here is derived from an EMBL/GenBank/DDBJ whole genome shotgun (WGS) entry which is preliminary data.</text>
</comment>
<evidence type="ECO:0000313" key="6">
    <source>
        <dbReference type="EMBL" id="CDO92857.1"/>
    </source>
</evidence>
<dbReference type="CDD" id="cd23156">
    <property type="entry name" value="Prefoldin_3"/>
    <property type="match status" value="1"/>
</dbReference>
<dbReference type="InterPro" id="IPR009053">
    <property type="entry name" value="Prefoldin"/>
</dbReference>
<dbReference type="PANTHER" id="PTHR12409:SF0">
    <property type="entry name" value="PREFOLDIN SUBUNIT 3"/>
    <property type="match status" value="1"/>
</dbReference>
<comment type="function">
    <text evidence="4">Binds specifically to cytosolic chaperonin (c-CPN) and transfers target proteins to it. Binds to nascent polypeptide chain and promotes folding in an environment in which there are many competing pathways for nonnative proteins.</text>
</comment>
<evidence type="ECO:0000256" key="3">
    <source>
        <dbReference type="ARBA" id="ARBA00023186"/>
    </source>
</evidence>
<dbReference type="GO" id="GO:0015631">
    <property type="term" value="F:tubulin binding"/>
    <property type="evidence" value="ECO:0007669"/>
    <property type="project" value="TreeGrafter"/>
</dbReference>